<dbReference type="PANTHER" id="PTHR36115:SF6">
    <property type="entry name" value="PROLINE-RICH ANTIGEN HOMOLOG"/>
    <property type="match status" value="1"/>
</dbReference>
<dbReference type="RefSeq" id="WP_163672587.1">
    <property type="nucleotide sequence ID" value="NZ_AP022570.1"/>
</dbReference>
<reference evidence="8 9" key="1">
    <citation type="journal article" date="2019" name="Emerg. Microbes Infect.">
        <title>Comprehensive subspecies identification of 175 nontuberculous mycobacteria species based on 7547 genomic profiles.</title>
        <authorList>
            <person name="Matsumoto Y."/>
            <person name="Kinjo T."/>
            <person name="Motooka D."/>
            <person name="Nabeya D."/>
            <person name="Jung N."/>
            <person name="Uechi K."/>
            <person name="Horii T."/>
            <person name="Iida T."/>
            <person name="Fujita J."/>
            <person name="Nakamura S."/>
        </authorList>
    </citation>
    <scope>NUCLEOTIDE SEQUENCE [LARGE SCALE GENOMIC DNA]</scope>
    <source>
        <strain evidence="8 9">JCM 12603</strain>
    </source>
</reference>
<name>A0A6N4V6P1_9MYCO</name>
<evidence type="ECO:0000313" key="9">
    <source>
        <dbReference type="Proteomes" id="UP000466785"/>
    </source>
</evidence>
<gene>
    <name evidence="8" type="ORF">MPOR_07140</name>
</gene>
<feature type="transmembrane region" description="Helical" evidence="6">
    <location>
        <begin position="24"/>
        <end position="48"/>
    </location>
</feature>
<sequence>MTAVLDTTPEHSAAATPDPVPASWAARAGAMLVDTLPGAGVVATAALLALATPADDAMRWVFTAVGALALFAMAVNRLVLPHAIGWTLGRALFGLRVAHRSGSPVGVVRLAVRELAHLLDTLALGVGWLWPLWDRRRRTFADLVLRTEVHRVVAPNRDMRRLVAAVLIGAAVVCVAAAGAAYAVVYRQERAVDEARAQIEEQGPRIVEQMLSYSVDTMDEDFDRARQLTTDGYRPQLTAQQQALRSGQATSNEYWAVASAVLTNPPVTPDRAAMLLAMQGQRGTNPEDLRFITATVRVEFERSAQGQWQVAGLTVLKKPMMSEAGQ</sequence>
<keyword evidence="2" id="KW-1003">Cell membrane</keyword>
<keyword evidence="5 6" id="KW-0472">Membrane</keyword>
<evidence type="ECO:0000259" key="7">
    <source>
        <dbReference type="Pfam" id="PF06271"/>
    </source>
</evidence>
<evidence type="ECO:0000256" key="1">
    <source>
        <dbReference type="ARBA" id="ARBA00004651"/>
    </source>
</evidence>
<protein>
    <submittedName>
        <fullName evidence="8">RDD family protein</fullName>
    </submittedName>
</protein>
<dbReference type="InterPro" id="IPR010432">
    <property type="entry name" value="RDD"/>
</dbReference>
<dbReference type="KEGG" id="mpof:MPOR_07140"/>
<dbReference type="Pfam" id="PF06271">
    <property type="entry name" value="RDD"/>
    <property type="match status" value="1"/>
</dbReference>
<organism evidence="8 9">
    <name type="scientific">Mycolicibacterium poriferae</name>
    <dbReference type="NCBI Taxonomy" id="39694"/>
    <lineage>
        <taxon>Bacteria</taxon>
        <taxon>Bacillati</taxon>
        <taxon>Actinomycetota</taxon>
        <taxon>Actinomycetes</taxon>
        <taxon>Mycobacteriales</taxon>
        <taxon>Mycobacteriaceae</taxon>
        <taxon>Mycolicibacterium</taxon>
    </lineage>
</organism>
<accession>A0A6N4V6P1</accession>
<feature type="transmembrane region" description="Helical" evidence="6">
    <location>
        <begin position="162"/>
        <end position="185"/>
    </location>
</feature>
<feature type="domain" description="RDD" evidence="7">
    <location>
        <begin position="22"/>
        <end position="144"/>
    </location>
</feature>
<dbReference type="GO" id="GO:0005886">
    <property type="term" value="C:plasma membrane"/>
    <property type="evidence" value="ECO:0007669"/>
    <property type="project" value="UniProtKB-SubCell"/>
</dbReference>
<evidence type="ECO:0000313" key="8">
    <source>
        <dbReference type="EMBL" id="BBX49688.1"/>
    </source>
</evidence>
<evidence type="ECO:0000256" key="5">
    <source>
        <dbReference type="ARBA" id="ARBA00023136"/>
    </source>
</evidence>
<feature type="transmembrane region" description="Helical" evidence="6">
    <location>
        <begin position="60"/>
        <end position="80"/>
    </location>
</feature>
<dbReference type="AlphaFoldDB" id="A0A6N4V6P1"/>
<proteinExistence type="predicted"/>
<dbReference type="EMBL" id="AP022570">
    <property type="protein sequence ID" value="BBX49688.1"/>
    <property type="molecule type" value="Genomic_DNA"/>
</dbReference>
<keyword evidence="4 6" id="KW-1133">Transmembrane helix</keyword>
<dbReference type="Proteomes" id="UP000466785">
    <property type="component" value="Chromosome"/>
</dbReference>
<evidence type="ECO:0000256" key="2">
    <source>
        <dbReference type="ARBA" id="ARBA00022475"/>
    </source>
</evidence>
<dbReference type="InterPro" id="IPR051791">
    <property type="entry name" value="Pra-immunoreactive"/>
</dbReference>
<evidence type="ECO:0000256" key="6">
    <source>
        <dbReference type="SAM" id="Phobius"/>
    </source>
</evidence>
<evidence type="ECO:0000256" key="4">
    <source>
        <dbReference type="ARBA" id="ARBA00022989"/>
    </source>
</evidence>
<comment type="subcellular location">
    <subcellularLocation>
        <location evidence="1">Cell membrane</location>
        <topology evidence="1">Multi-pass membrane protein</topology>
    </subcellularLocation>
</comment>
<keyword evidence="9" id="KW-1185">Reference proteome</keyword>
<keyword evidence="3 6" id="KW-0812">Transmembrane</keyword>
<dbReference type="PANTHER" id="PTHR36115">
    <property type="entry name" value="PROLINE-RICH ANTIGEN HOMOLOG-RELATED"/>
    <property type="match status" value="1"/>
</dbReference>
<evidence type="ECO:0000256" key="3">
    <source>
        <dbReference type="ARBA" id="ARBA00022692"/>
    </source>
</evidence>